<dbReference type="EMBL" id="BAUL01000051">
    <property type="protein sequence ID" value="GAD93235.1"/>
    <property type="molecule type" value="Genomic_DNA"/>
</dbReference>
<comment type="caution">
    <text evidence="1">The sequence shown here is derived from an EMBL/GenBank/DDBJ whole genome shotgun (WGS) entry which is preliminary data.</text>
</comment>
<dbReference type="HOGENOM" id="CLU_2072809_0_0_1"/>
<gene>
    <name evidence="1" type="ORF">PVAR5_1842</name>
</gene>
<dbReference type="AlphaFoldDB" id="V5HUE9"/>
<proteinExistence type="predicted"/>
<sequence length="118" mass="12932">MKPWEDNATADGRRCAFRAAENGLASTTFCDASRRFLEGHATCATRAPLQPTVPLLDMTRTEALVYLRRAQVKVPSASPSGARSPGLVPRCAMASRMARWSPFDLLYLKRHLEGSLGP</sequence>
<dbReference type="InParanoid" id="V5HUE9"/>
<organism evidence="1 2">
    <name type="scientific">Byssochlamys spectabilis (strain No. 5 / NBRC 109023)</name>
    <name type="common">Paecilomyces variotii</name>
    <dbReference type="NCBI Taxonomy" id="1356009"/>
    <lineage>
        <taxon>Eukaryota</taxon>
        <taxon>Fungi</taxon>
        <taxon>Dikarya</taxon>
        <taxon>Ascomycota</taxon>
        <taxon>Pezizomycotina</taxon>
        <taxon>Eurotiomycetes</taxon>
        <taxon>Eurotiomycetidae</taxon>
        <taxon>Eurotiales</taxon>
        <taxon>Thermoascaceae</taxon>
        <taxon>Paecilomyces</taxon>
    </lineage>
</organism>
<evidence type="ECO:0000313" key="1">
    <source>
        <dbReference type="EMBL" id="GAD93235.1"/>
    </source>
</evidence>
<reference evidence="2" key="1">
    <citation type="journal article" date="2014" name="Genome Announc.">
        <title>Draft genome sequence of the formaldehyde-resistant fungus Byssochlamys spectabilis No. 5 (anamorph Paecilomyces variotii No. 5) (NBRC109023).</title>
        <authorList>
            <person name="Oka T."/>
            <person name="Ekino K."/>
            <person name="Fukuda K."/>
            <person name="Nomura Y."/>
        </authorList>
    </citation>
    <scope>NUCLEOTIDE SEQUENCE [LARGE SCALE GENOMIC DNA]</scope>
    <source>
        <strain evidence="2">No. 5 / NBRC 109023</strain>
    </source>
</reference>
<accession>V5HUE9</accession>
<name>V5HUE9_BYSSN</name>
<evidence type="ECO:0000313" key="2">
    <source>
        <dbReference type="Proteomes" id="UP000018001"/>
    </source>
</evidence>
<protein>
    <submittedName>
        <fullName evidence="1">Uncharacterized protein</fullName>
    </submittedName>
</protein>
<keyword evidence="2" id="KW-1185">Reference proteome</keyword>
<dbReference type="Proteomes" id="UP000018001">
    <property type="component" value="Unassembled WGS sequence"/>
</dbReference>